<name>V8AQ39_9LACT</name>
<dbReference type="EMBL" id="AVFE01000019">
    <property type="protein sequence ID" value="ETD04750.1"/>
    <property type="molecule type" value="Genomic_DNA"/>
</dbReference>
<comment type="caution">
    <text evidence="1">The sequence shown here is derived from an EMBL/GenBank/DDBJ whole genome shotgun (WGS) entry which is preliminary data.</text>
</comment>
<sequence>MQLSSLFEFILEVGIAEYPFFFSVRTIVAVETAASTLNSVME</sequence>
<evidence type="ECO:0000313" key="2">
    <source>
        <dbReference type="Proteomes" id="UP000018692"/>
    </source>
</evidence>
<reference evidence="1 2" key="1">
    <citation type="submission" date="2013-07" db="EMBL/GenBank/DDBJ databases">
        <title>Isolation of Lactococcus garvieae strain TRF1 from the fecal material of a timber rattlesnake.</title>
        <authorList>
            <person name="McLaughlin R.W."/>
            <person name="Cochran P.A."/>
            <person name="Dowd S.E."/>
        </authorList>
    </citation>
    <scope>NUCLEOTIDE SEQUENCE [LARGE SCALE GENOMIC DNA]</scope>
    <source>
        <strain evidence="1 2">TRF1</strain>
    </source>
</reference>
<proteinExistence type="predicted"/>
<dbReference type="PATRIC" id="fig|1380772.3.peg.1234"/>
<gene>
    <name evidence="1" type="ORF">N568_0106355</name>
</gene>
<evidence type="ECO:0000313" key="1">
    <source>
        <dbReference type="EMBL" id="ETD04750.1"/>
    </source>
</evidence>
<accession>V8AQ39</accession>
<organism evidence="1 2">
    <name type="scientific">Lactococcus garvieae TRF1</name>
    <dbReference type="NCBI Taxonomy" id="1380772"/>
    <lineage>
        <taxon>Bacteria</taxon>
        <taxon>Bacillati</taxon>
        <taxon>Bacillota</taxon>
        <taxon>Bacilli</taxon>
        <taxon>Lactobacillales</taxon>
        <taxon>Streptococcaceae</taxon>
        <taxon>Lactococcus</taxon>
    </lineage>
</organism>
<dbReference type="Proteomes" id="UP000018692">
    <property type="component" value="Unassembled WGS sequence"/>
</dbReference>
<dbReference type="AlphaFoldDB" id="V8AQ39"/>
<protein>
    <submittedName>
        <fullName evidence="1">Uncharacterized protein</fullName>
    </submittedName>
</protein>